<dbReference type="Proteomes" id="UP000237040">
    <property type="component" value="Unassembled WGS sequence"/>
</dbReference>
<gene>
    <name evidence="2" type="ORF">C0189_03475</name>
</gene>
<reference evidence="2 3" key="1">
    <citation type="submission" date="2018-01" db="EMBL/GenBank/DDBJ databases">
        <title>Metagenomic assembled genomes from two thermal pools in the Uzon Caldera, Kamchatka, Russia.</title>
        <authorList>
            <person name="Wilkins L."/>
            <person name="Ettinger C."/>
        </authorList>
    </citation>
    <scope>NUCLEOTIDE SEQUENCE [LARGE SCALE GENOMIC DNA]</scope>
    <source>
        <strain evidence="2">ZAV-07</strain>
    </source>
</reference>
<evidence type="ECO:0008006" key="4">
    <source>
        <dbReference type="Google" id="ProtNLM"/>
    </source>
</evidence>
<feature type="transmembrane region" description="Helical" evidence="1">
    <location>
        <begin position="41"/>
        <end position="65"/>
    </location>
</feature>
<dbReference type="InterPro" id="IPR009577">
    <property type="entry name" value="Sm_multidrug_ex"/>
</dbReference>
<proteinExistence type="predicted"/>
<keyword evidence="1" id="KW-0472">Membrane</keyword>
<organism evidence="2 3">
    <name type="scientific">Caldisericum exile</name>
    <dbReference type="NCBI Taxonomy" id="693075"/>
    <lineage>
        <taxon>Bacteria</taxon>
        <taxon>Pseudomonadati</taxon>
        <taxon>Caldisericota/Cryosericota group</taxon>
        <taxon>Caldisericota</taxon>
        <taxon>Caldisericia</taxon>
        <taxon>Caldisericales</taxon>
        <taxon>Caldisericaceae</taxon>
        <taxon>Caldisericum</taxon>
    </lineage>
</organism>
<evidence type="ECO:0000256" key="1">
    <source>
        <dbReference type="SAM" id="Phobius"/>
    </source>
</evidence>
<evidence type="ECO:0000313" key="2">
    <source>
        <dbReference type="EMBL" id="PMP67262.1"/>
    </source>
</evidence>
<dbReference type="PANTHER" id="PTHR36007:SF2">
    <property type="entry name" value="TRANSPORT PROTEIN-RELATED"/>
    <property type="match status" value="1"/>
</dbReference>
<dbReference type="RefSeq" id="WP_416085161.1">
    <property type="nucleotide sequence ID" value="NZ_JBNARP010000027.1"/>
</dbReference>
<comment type="caution">
    <text evidence="2">The sequence shown here is derived from an EMBL/GenBank/DDBJ whole genome shotgun (WGS) entry which is preliminary data.</text>
</comment>
<feature type="transmembrane region" description="Helical" evidence="1">
    <location>
        <begin position="128"/>
        <end position="151"/>
    </location>
</feature>
<dbReference type="PANTHER" id="PTHR36007">
    <property type="entry name" value="TRANSPORT PROTEIN-RELATED"/>
    <property type="match status" value="1"/>
</dbReference>
<dbReference type="AlphaFoldDB" id="A0A2J6WEE2"/>
<feature type="transmembrane region" description="Helical" evidence="1">
    <location>
        <begin position="6"/>
        <end position="29"/>
    </location>
</feature>
<evidence type="ECO:0000313" key="3">
    <source>
        <dbReference type="Proteomes" id="UP000237040"/>
    </source>
</evidence>
<protein>
    <recommendedName>
        <fullName evidence="4">Ligand-binding protein SH3</fullName>
    </recommendedName>
</protein>
<keyword evidence="1" id="KW-0812">Transmembrane</keyword>
<sequence length="154" mass="17000">MGDFKTWIYIFLVTLFPAVELRGAIPLAVLKYKLPVLSSAIIVIIANILVTPIVFLMWDLIIFVFSKIPPLDRLLKKYLLNLQKRAKPYVDKYGFWGLMIFVAIPLPGTGAYSGALAAEILGMDKLKAFISISLGVIEAGIIVTLITTGALKLF</sequence>
<name>A0A2J6WEE2_9BACT</name>
<keyword evidence="1" id="KW-1133">Transmembrane helix</keyword>
<accession>A0A2J6WEE2</accession>
<dbReference type="Pfam" id="PF06695">
    <property type="entry name" value="Sm_multidrug_ex"/>
    <property type="match status" value="1"/>
</dbReference>
<feature type="transmembrane region" description="Helical" evidence="1">
    <location>
        <begin position="93"/>
        <end position="116"/>
    </location>
</feature>
<dbReference type="EMBL" id="PNIL01000052">
    <property type="protein sequence ID" value="PMP67262.1"/>
    <property type="molecule type" value="Genomic_DNA"/>
</dbReference>